<dbReference type="PANTHER" id="PTHR43358:SF4">
    <property type="entry name" value="ALPHA_BETA HYDROLASE FOLD-1 DOMAIN-CONTAINING PROTEIN"/>
    <property type="match status" value="1"/>
</dbReference>
<protein>
    <recommendedName>
        <fullName evidence="2">Serine aminopeptidase S33 domain-containing protein</fullName>
    </recommendedName>
</protein>
<dbReference type="Proteomes" id="UP000794436">
    <property type="component" value="Unassembled WGS sequence"/>
</dbReference>
<feature type="compositionally biased region" description="Low complexity" evidence="1">
    <location>
        <begin position="470"/>
        <end position="486"/>
    </location>
</feature>
<feature type="region of interest" description="Disordered" evidence="1">
    <location>
        <begin position="417"/>
        <end position="497"/>
    </location>
</feature>
<evidence type="ECO:0000256" key="1">
    <source>
        <dbReference type="SAM" id="MobiDB-lite"/>
    </source>
</evidence>
<name>A0A8K1CKF4_PYTOL</name>
<sequence>MQRASMDDSTTAQERQSMWSMIKQGYEGLVMTVIRPMRAIYSTEELGPARLLLGDTVTQRHDLQLKNPAGYTLECSWWKPKPANKAAKLPCIVVLHGNSSCRLGCLEIVSFAIPAGFSVFALDFSGSGLSQGKYVSLGYHEQTDIATVVKYLRESGETSHICLWGRSMGAVASLLYAQNDLEINAMVLDSPFSSLPQLALELVEDGKVGVPKIAVKLVMRLIRRDIKRRAKFDMFKLKPILKINKCTTPAFFVIGLQDELVGPHHVEALHKHHNGPHELFQFPGGHNSPRPINFFIEALQFLRVMVGLLPLPSDVFNMDATSPTSPKRRSPKPVKVYKNPLKPGVSVEAIHQMSIKELKEAAASVGYGDVSCVEKKDLVDLVLKLHQRHIRSKQQAKQYSEDDISLPETLPQAAVAATVPPPAPSSPTQKTAAARNATAPVERANSNHPASPHSPSKAPRRHSDSNMDLPPTATTSTSPTPDASTTQDNTASKPFPVIKTTSSSILSDIELSRELSHGGVASDSDEHDDGAAKASA</sequence>
<dbReference type="Gene3D" id="3.40.50.1820">
    <property type="entry name" value="alpha/beta hydrolase"/>
    <property type="match status" value="1"/>
</dbReference>
<dbReference type="Pfam" id="PF12146">
    <property type="entry name" value="Hydrolase_4"/>
    <property type="match status" value="1"/>
</dbReference>
<feature type="domain" description="Serine aminopeptidase S33" evidence="2">
    <location>
        <begin position="92"/>
        <end position="198"/>
    </location>
</feature>
<dbReference type="OrthoDB" id="10249433at2759"/>
<evidence type="ECO:0000259" key="2">
    <source>
        <dbReference type="Pfam" id="PF12146"/>
    </source>
</evidence>
<comment type="caution">
    <text evidence="3">The sequence shown here is derived from an EMBL/GenBank/DDBJ whole genome shotgun (WGS) entry which is preliminary data.</text>
</comment>
<feature type="compositionally biased region" description="Low complexity" evidence="1">
    <location>
        <begin position="444"/>
        <end position="457"/>
    </location>
</feature>
<dbReference type="PANTHER" id="PTHR43358">
    <property type="entry name" value="ALPHA/BETA-HYDROLASE"/>
    <property type="match status" value="1"/>
</dbReference>
<dbReference type="SUPFAM" id="SSF53474">
    <property type="entry name" value="alpha/beta-Hydrolases"/>
    <property type="match status" value="1"/>
</dbReference>
<accession>A0A8K1CKF4</accession>
<dbReference type="InterPro" id="IPR022742">
    <property type="entry name" value="Hydrolase_4"/>
</dbReference>
<dbReference type="AlphaFoldDB" id="A0A8K1CKF4"/>
<reference evidence="3" key="1">
    <citation type="submission" date="2019-03" db="EMBL/GenBank/DDBJ databases">
        <title>Long read genome sequence of the mycoparasitic Pythium oligandrum ATCC 38472 isolated from sugarbeet rhizosphere.</title>
        <authorList>
            <person name="Gaulin E."/>
        </authorList>
    </citation>
    <scope>NUCLEOTIDE SEQUENCE</scope>
    <source>
        <strain evidence="3">ATCC 38472_TT</strain>
    </source>
</reference>
<dbReference type="EMBL" id="SPLM01000040">
    <property type="protein sequence ID" value="TMW64361.1"/>
    <property type="molecule type" value="Genomic_DNA"/>
</dbReference>
<organism evidence="3 4">
    <name type="scientific">Pythium oligandrum</name>
    <name type="common">Mycoparasitic fungus</name>
    <dbReference type="NCBI Taxonomy" id="41045"/>
    <lineage>
        <taxon>Eukaryota</taxon>
        <taxon>Sar</taxon>
        <taxon>Stramenopiles</taxon>
        <taxon>Oomycota</taxon>
        <taxon>Peronosporomycetes</taxon>
        <taxon>Pythiales</taxon>
        <taxon>Pythiaceae</taxon>
        <taxon>Pythium</taxon>
    </lineage>
</organism>
<gene>
    <name evidence="3" type="ORF">Poli38472_012983</name>
</gene>
<evidence type="ECO:0000313" key="4">
    <source>
        <dbReference type="Proteomes" id="UP000794436"/>
    </source>
</evidence>
<feature type="region of interest" description="Disordered" evidence="1">
    <location>
        <begin position="515"/>
        <end position="536"/>
    </location>
</feature>
<dbReference type="InterPro" id="IPR052920">
    <property type="entry name" value="DNA-binding_regulatory"/>
</dbReference>
<dbReference type="InterPro" id="IPR029058">
    <property type="entry name" value="AB_hydrolase_fold"/>
</dbReference>
<evidence type="ECO:0000313" key="3">
    <source>
        <dbReference type="EMBL" id="TMW64361.1"/>
    </source>
</evidence>
<keyword evidence="4" id="KW-1185">Reference proteome</keyword>
<proteinExistence type="predicted"/>